<dbReference type="SUPFAM" id="SSF46785">
    <property type="entry name" value="Winged helix' DNA-binding domain"/>
    <property type="match status" value="1"/>
</dbReference>
<comment type="caution">
    <text evidence="2">The sequence shown here is derived from an EMBL/GenBank/DDBJ whole genome shotgun (WGS) entry which is preliminary data.</text>
</comment>
<dbReference type="Proteomes" id="UP000252357">
    <property type="component" value="Unassembled WGS sequence"/>
</dbReference>
<evidence type="ECO:0000313" key="2">
    <source>
        <dbReference type="EMBL" id="RCS59950.1"/>
    </source>
</evidence>
<name>A0A368L8E3_9BURK</name>
<dbReference type="InterPro" id="IPR014601">
    <property type="entry name" value="Trans_reg_MarR_HTH"/>
</dbReference>
<dbReference type="RefSeq" id="WP_114402102.1">
    <property type="nucleotide sequence ID" value="NZ_QPGB01000001.1"/>
</dbReference>
<feature type="domain" description="HTH marR-type" evidence="1">
    <location>
        <begin position="64"/>
        <end position="129"/>
    </location>
</feature>
<accession>A0A368L8E3</accession>
<keyword evidence="3" id="KW-1185">Reference proteome</keyword>
<dbReference type="InterPro" id="IPR036388">
    <property type="entry name" value="WH-like_DNA-bd_sf"/>
</dbReference>
<evidence type="ECO:0000313" key="3">
    <source>
        <dbReference type="Proteomes" id="UP000252357"/>
    </source>
</evidence>
<protein>
    <submittedName>
        <fullName evidence="2">Transcriptional regulator</fullName>
    </submittedName>
</protein>
<dbReference type="Gene3D" id="1.10.10.10">
    <property type="entry name" value="Winged helix-like DNA-binding domain superfamily/Winged helix DNA-binding domain"/>
    <property type="match status" value="1"/>
</dbReference>
<proteinExistence type="predicted"/>
<dbReference type="InterPro" id="IPR036390">
    <property type="entry name" value="WH_DNA-bd_sf"/>
</dbReference>
<evidence type="ECO:0000259" key="1">
    <source>
        <dbReference type="Pfam" id="PF13463"/>
    </source>
</evidence>
<dbReference type="GO" id="GO:0003700">
    <property type="term" value="F:DNA-binding transcription factor activity"/>
    <property type="evidence" value="ECO:0007669"/>
    <property type="project" value="InterPro"/>
</dbReference>
<dbReference type="PIRSF" id="PIRSF036158">
    <property type="entry name" value="UCP036158_MarR"/>
    <property type="match status" value="1"/>
</dbReference>
<organism evidence="2 3">
    <name type="scientific">Parvibium lacunae</name>
    <dbReference type="NCBI Taxonomy" id="1888893"/>
    <lineage>
        <taxon>Bacteria</taxon>
        <taxon>Pseudomonadati</taxon>
        <taxon>Pseudomonadota</taxon>
        <taxon>Betaproteobacteria</taxon>
        <taxon>Burkholderiales</taxon>
        <taxon>Alcaligenaceae</taxon>
        <taxon>Parvibium</taxon>
    </lineage>
</organism>
<dbReference type="Pfam" id="PF13463">
    <property type="entry name" value="HTH_27"/>
    <property type="match status" value="1"/>
</dbReference>
<dbReference type="OrthoDB" id="6622112at2"/>
<reference evidence="2 3" key="1">
    <citation type="journal article" date="2018" name="Int. J. Syst. Evol. Microbiol.">
        <title>Parvibium lacunae gen. nov., sp. nov., a new member of the family Alcaligenaceae isolated from a freshwater pond.</title>
        <authorList>
            <person name="Chen W.M."/>
            <person name="Xie P.B."/>
            <person name="Hsu M.Y."/>
            <person name="Sheu S.Y."/>
        </authorList>
    </citation>
    <scope>NUCLEOTIDE SEQUENCE [LARGE SCALE GENOMIC DNA]</scope>
    <source>
        <strain evidence="2 3">KMB9</strain>
    </source>
</reference>
<dbReference type="InterPro" id="IPR000835">
    <property type="entry name" value="HTH_MarR-typ"/>
</dbReference>
<dbReference type="AlphaFoldDB" id="A0A368L8E3"/>
<gene>
    <name evidence="2" type="ORF">DU000_03820</name>
</gene>
<dbReference type="EMBL" id="QPGB01000001">
    <property type="protein sequence ID" value="RCS59950.1"/>
    <property type="molecule type" value="Genomic_DNA"/>
</dbReference>
<sequence length="182" mass="20340">MLQSQTTVPQVADDIDLNLIVSSAHLVSPKSRELSEFEFGMIIASNAFNRWVMRCMAAAGLRDLTTMDVLVLHHVNHRARYKKLADICFILNMEDTHVVSYSLKKLITLGVVEAEKNGKEVTYATTELGQKFVNKYRDIREKCLITGLAPDGSDNQTLGELARFLRMMSGLYDQAARAASSL</sequence>